<dbReference type="EMBL" id="JABXBU010002228">
    <property type="protein sequence ID" value="KAF8770990.1"/>
    <property type="molecule type" value="Genomic_DNA"/>
</dbReference>
<evidence type="ECO:0000313" key="2">
    <source>
        <dbReference type="Proteomes" id="UP000807504"/>
    </source>
</evidence>
<dbReference type="Proteomes" id="UP000807504">
    <property type="component" value="Unassembled WGS sequence"/>
</dbReference>
<name>A0A8T0EEB1_ARGBR</name>
<gene>
    <name evidence="1" type="ORF">HNY73_018454</name>
</gene>
<keyword evidence="2" id="KW-1185">Reference proteome</keyword>
<accession>A0A8T0EEB1</accession>
<evidence type="ECO:0000313" key="1">
    <source>
        <dbReference type="EMBL" id="KAF8770990.1"/>
    </source>
</evidence>
<protein>
    <submittedName>
        <fullName evidence="1">Uncharacterized protein</fullName>
    </submittedName>
</protein>
<reference evidence="1" key="2">
    <citation type="submission" date="2020-06" db="EMBL/GenBank/DDBJ databases">
        <authorList>
            <person name="Sheffer M."/>
        </authorList>
    </citation>
    <scope>NUCLEOTIDE SEQUENCE</scope>
</reference>
<proteinExistence type="predicted"/>
<organism evidence="1 2">
    <name type="scientific">Argiope bruennichi</name>
    <name type="common">Wasp spider</name>
    <name type="synonym">Aranea bruennichi</name>
    <dbReference type="NCBI Taxonomy" id="94029"/>
    <lineage>
        <taxon>Eukaryota</taxon>
        <taxon>Metazoa</taxon>
        <taxon>Ecdysozoa</taxon>
        <taxon>Arthropoda</taxon>
        <taxon>Chelicerata</taxon>
        <taxon>Arachnida</taxon>
        <taxon>Araneae</taxon>
        <taxon>Araneomorphae</taxon>
        <taxon>Entelegynae</taxon>
        <taxon>Araneoidea</taxon>
        <taxon>Araneidae</taxon>
        <taxon>Argiope</taxon>
    </lineage>
</organism>
<sequence length="74" mass="8011">MVSAGRLLKLPLGAVVILQTQTPAGEVVVKMVASRIQSGLNGRSSRFPSERLELALLCCGEMIARYSSRPIRLN</sequence>
<comment type="caution">
    <text evidence="1">The sequence shown here is derived from an EMBL/GenBank/DDBJ whole genome shotgun (WGS) entry which is preliminary data.</text>
</comment>
<dbReference type="AlphaFoldDB" id="A0A8T0EEB1"/>
<reference evidence="1" key="1">
    <citation type="journal article" date="2020" name="bioRxiv">
        <title>Chromosome-level reference genome of the European wasp spider Argiope bruennichi: a resource for studies on range expansion and evolutionary adaptation.</title>
        <authorList>
            <person name="Sheffer M.M."/>
            <person name="Hoppe A."/>
            <person name="Krehenwinkel H."/>
            <person name="Uhl G."/>
            <person name="Kuss A.W."/>
            <person name="Jensen L."/>
            <person name="Jensen C."/>
            <person name="Gillespie R.G."/>
            <person name="Hoff K.J."/>
            <person name="Prost S."/>
        </authorList>
    </citation>
    <scope>NUCLEOTIDE SEQUENCE</scope>
</reference>